<dbReference type="OrthoDB" id="4466740at2"/>
<evidence type="ECO:0000313" key="2">
    <source>
        <dbReference type="Proteomes" id="UP000323876"/>
    </source>
</evidence>
<organism evidence="1 2">
    <name type="scientific">Nocardia colli</name>
    <dbReference type="NCBI Taxonomy" id="2545717"/>
    <lineage>
        <taxon>Bacteria</taxon>
        <taxon>Bacillati</taxon>
        <taxon>Actinomycetota</taxon>
        <taxon>Actinomycetes</taxon>
        <taxon>Mycobacteriales</taxon>
        <taxon>Nocardiaceae</taxon>
        <taxon>Nocardia</taxon>
    </lineage>
</organism>
<keyword evidence="2" id="KW-1185">Reference proteome</keyword>
<dbReference type="AlphaFoldDB" id="A0A5N0E1Q4"/>
<evidence type="ECO:0000313" key="1">
    <source>
        <dbReference type="EMBL" id="KAA8882054.1"/>
    </source>
</evidence>
<name>A0A5N0E1Q4_9NOCA</name>
<proteinExistence type="predicted"/>
<dbReference type="EMBL" id="VXLC01000029">
    <property type="protein sequence ID" value="KAA8882054.1"/>
    <property type="molecule type" value="Genomic_DNA"/>
</dbReference>
<reference evidence="1 2" key="1">
    <citation type="submission" date="2019-09" db="EMBL/GenBank/DDBJ databases">
        <authorList>
            <person name="Wang X."/>
        </authorList>
    </citation>
    <scope>NUCLEOTIDE SEQUENCE [LARGE SCALE GENOMIC DNA]</scope>
    <source>
        <strain evidence="1 2">CICC 11023</strain>
    </source>
</reference>
<dbReference type="RefSeq" id="WP_150407195.1">
    <property type="nucleotide sequence ID" value="NZ_JBHJYQ010000005.1"/>
</dbReference>
<protein>
    <recommendedName>
        <fullName evidence="3">ESX-1 secretion-associated protein</fullName>
    </recommendedName>
</protein>
<evidence type="ECO:0008006" key="3">
    <source>
        <dbReference type="Google" id="ProtNLM"/>
    </source>
</evidence>
<accession>A0A5N0E1Q4</accession>
<comment type="caution">
    <text evidence="1">The sequence shown here is derived from an EMBL/GenBank/DDBJ whole genome shotgun (WGS) entry which is preliminary data.</text>
</comment>
<gene>
    <name evidence="1" type="ORF">F3087_39035</name>
</gene>
<dbReference type="Proteomes" id="UP000323876">
    <property type="component" value="Unassembled WGS sequence"/>
</dbReference>
<sequence length="106" mass="11364">MGSTAPEEQRGDAVLQVDADALRRLGGKLGTHAAEIGQIRIGAKVVMAEDSPVRATSDRVPEAVRHAFELIGRNIDQMAVRMTAGAATYSELEQANTDQLRRYAGS</sequence>